<dbReference type="InterPro" id="IPR036890">
    <property type="entry name" value="HATPase_C_sf"/>
</dbReference>
<reference evidence="3 4" key="1">
    <citation type="submission" date="2021-08" db="EMBL/GenBank/DDBJ databases">
        <title>Complete genome sequence of Leptospira kobayashii strain E30.</title>
        <authorList>
            <person name="Nakao R."/>
            <person name="Nakamura S."/>
            <person name="Masuzawa T."/>
            <person name="Koizumi N."/>
        </authorList>
    </citation>
    <scope>NUCLEOTIDE SEQUENCE [LARGE SCALE GENOMIC DNA]</scope>
    <source>
        <strain evidence="3 4">E30</strain>
    </source>
</reference>
<feature type="transmembrane region" description="Helical" evidence="1">
    <location>
        <begin position="36"/>
        <end position="61"/>
    </location>
</feature>
<evidence type="ECO:0000256" key="1">
    <source>
        <dbReference type="SAM" id="Phobius"/>
    </source>
</evidence>
<sequence length="376" mass="43270">MGLFELSILVSTTVFSAIAGVVSFSKNPRTPMKISFSILTGLFSLGNLGVLLDSSFFQFQYLANPHTSPSFLVIFCFALLNFGLQFPTYFRNRPSLSLLVSFILGAGAMLLLVDWGLSNEMNPLASEIILNVFYPSFYTISFFAFASVISIKLQFSFPAISKFMHSAYGSVILSFLFSIYLFSNDDYIPNLNHYYLHFLVFCDLCFLLCFVFFLIHFSFTADYLTHPFSYLFEASKKIFEDYDDASLEGSRELKQNLWALYEKRNWKSIMDSFWFQILVDETLDNALEHGGKRGDDKITVHVFESARYIDVYVIDRGKGFNPRLVPNPLHTDRKMVSTGRGIHILKKLFIVRWNFLGNEICIRIDKSKSENWKSFH</sequence>
<keyword evidence="1" id="KW-1133">Transmembrane helix</keyword>
<feature type="domain" description="Histidine kinase/HSP90-like ATPase" evidence="2">
    <location>
        <begin position="277"/>
        <end position="349"/>
    </location>
</feature>
<organism evidence="3 4">
    <name type="scientific">Leptospira kobayashii</name>
    <dbReference type="NCBI Taxonomy" id="1917830"/>
    <lineage>
        <taxon>Bacteria</taxon>
        <taxon>Pseudomonadati</taxon>
        <taxon>Spirochaetota</taxon>
        <taxon>Spirochaetia</taxon>
        <taxon>Leptospirales</taxon>
        <taxon>Leptospiraceae</taxon>
        <taxon>Leptospira</taxon>
    </lineage>
</organism>
<dbReference type="Proteomes" id="UP000245263">
    <property type="component" value="Chromosome 2"/>
</dbReference>
<feature type="transmembrane region" description="Helical" evidence="1">
    <location>
        <begin position="128"/>
        <end position="151"/>
    </location>
</feature>
<evidence type="ECO:0000313" key="3">
    <source>
        <dbReference type="EMBL" id="BDA80860.1"/>
    </source>
</evidence>
<dbReference type="EMBL" id="AP025029">
    <property type="protein sequence ID" value="BDA80860.1"/>
    <property type="molecule type" value="Genomic_DNA"/>
</dbReference>
<feature type="transmembrane region" description="Helical" evidence="1">
    <location>
        <begin position="194"/>
        <end position="215"/>
    </location>
</feature>
<dbReference type="InterPro" id="IPR003594">
    <property type="entry name" value="HATPase_dom"/>
</dbReference>
<feature type="transmembrane region" description="Helical" evidence="1">
    <location>
        <begin position="96"/>
        <end position="116"/>
    </location>
</feature>
<accession>A0ABN6KJ51</accession>
<feature type="transmembrane region" description="Helical" evidence="1">
    <location>
        <begin position="6"/>
        <end position="24"/>
    </location>
</feature>
<dbReference type="SUPFAM" id="SSF55874">
    <property type="entry name" value="ATPase domain of HSP90 chaperone/DNA topoisomerase II/histidine kinase"/>
    <property type="match status" value="1"/>
</dbReference>
<name>A0ABN6KJ51_9LEPT</name>
<dbReference type="CDD" id="cd16936">
    <property type="entry name" value="HATPase_RsbW-like"/>
    <property type="match status" value="1"/>
</dbReference>
<protein>
    <recommendedName>
        <fullName evidence="2">Histidine kinase/HSP90-like ATPase domain-containing protein</fullName>
    </recommendedName>
</protein>
<dbReference type="Gene3D" id="3.30.565.10">
    <property type="entry name" value="Histidine kinase-like ATPase, C-terminal domain"/>
    <property type="match status" value="1"/>
</dbReference>
<proteinExistence type="predicted"/>
<dbReference type="Pfam" id="PF13581">
    <property type="entry name" value="HATPase_c_2"/>
    <property type="match status" value="1"/>
</dbReference>
<keyword evidence="4" id="KW-1185">Reference proteome</keyword>
<evidence type="ECO:0000313" key="4">
    <source>
        <dbReference type="Proteomes" id="UP000245263"/>
    </source>
</evidence>
<evidence type="ECO:0000259" key="2">
    <source>
        <dbReference type="Pfam" id="PF13581"/>
    </source>
</evidence>
<feature type="transmembrane region" description="Helical" evidence="1">
    <location>
        <begin position="163"/>
        <end position="182"/>
    </location>
</feature>
<feature type="transmembrane region" description="Helical" evidence="1">
    <location>
        <begin position="67"/>
        <end position="84"/>
    </location>
</feature>
<keyword evidence="1" id="KW-0812">Transmembrane</keyword>
<gene>
    <name evidence="3" type="ORF">LPTSP3_g37900</name>
</gene>
<keyword evidence="1" id="KW-0472">Membrane</keyword>